<comment type="caution">
    <text evidence="2">The sequence shown here is derived from an EMBL/GenBank/DDBJ whole genome shotgun (WGS) entry which is preliminary data.</text>
</comment>
<dbReference type="InterPro" id="IPR036388">
    <property type="entry name" value="WH-like_DNA-bd_sf"/>
</dbReference>
<dbReference type="InterPro" id="IPR018656">
    <property type="entry name" value="DUF2087"/>
</dbReference>
<dbReference type="Gene3D" id="1.10.10.10">
    <property type="entry name" value="Winged helix-like DNA-binding domain superfamily/Winged helix DNA-binding domain"/>
    <property type="match status" value="1"/>
</dbReference>
<dbReference type="InterPro" id="IPR016032">
    <property type="entry name" value="Sig_transdc_resp-reg_C-effctor"/>
</dbReference>
<dbReference type="PRINTS" id="PR00038">
    <property type="entry name" value="HTHLUXR"/>
</dbReference>
<dbReference type="SUPFAM" id="SSF46894">
    <property type="entry name" value="C-terminal effector domain of the bipartite response regulators"/>
    <property type="match status" value="1"/>
</dbReference>
<evidence type="ECO:0000259" key="1">
    <source>
        <dbReference type="SMART" id="SM00421"/>
    </source>
</evidence>
<dbReference type="SMART" id="SM00421">
    <property type="entry name" value="HTH_LUXR"/>
    <property type="match status" value="1"/>
</dbReference>
<feature type="domain" description="HTH luxR-type" evidence="1">
    <location>
        <begin position="106"/>
        <end position="160"/>
    </location>
</feature>
<reference evidence="2 3" key="1">
    <citation type="journal article" date="2019" name="Int. J. Syst. Evol. Microbiol.">
        <title>The Global Catalogue of Microorganisms (GCM) 10K type strain sequencing project: providing services to taxonomists for standard genome sequencing and annotation.</title>
        <authorList>
            <consortium name="The Broad Institute Genomics Platform"/>
            <consortium name="The Broad Institute Genome Sequencing Center for Infectious Disease"/>
            <person name="Wu L."/>
            <person name="Ma J."/>
        </authorList>
    </citation>
    <scope>NUCLEOTIDE SEQUENCE [LARGE SCALE GENOMIC DNA]</scope>
    <source>
        <strain evidence="2 3">JCM 1417</strain>
    </source>
</reference>
<protein>
    <submittedName>
        <fullName evidence="2">DUF2087 domain-containing protein</fullName>
    </submittedName>
</protein>
<evidence type="ECO:0000313" key="3">
    <source>
        <dbReference type="Proteomes" id="UP001501047"/>
    </source>
</evidence>
<gene>
    <name evidence="2" type="ORF">GCM10008908_05640</name>
</gene>
<dbReference type="Proteomes" id="UP001501047">
    <property type="component" value="Unassembled WGS sequence"/>
</dbReference>
<name>A0ABN1KHJ3_CLOSU</name>
<dbReference type="EMBL" id="BAAACI010000001">
    <property type="protein sequence ID" value="GAA0767063.1"/>
    <property type="molecule type" value="Genomic_DNA"/>
</dbReference>
<proteinExistence type="predicted"/>
<dbReference type="Pfam" id="PF00196">
    <property type="entry name" value="GerE"/>
    <property type="match status" value="1"/>
</dbReference>
<organism evidence="2 3">
    <name type="scientific">Clostridium subterminale</name>
    <dbReference type="NCBI Taxonomy" id="1550"/>
    <lineage>
        <taxon>Bacteria</taxon>
        <taxon>Bacillati</taxon>
        <taxon>Bacillota</taxon>
        <taxon>Clostridia</taxon>
        <taxon>Eubacteriales</taxon>
        <taxon>Clostridiaceae</taxon>
        <taxon>Clostridium</taxon>
    </lineage>
</organism>
<accession>A0ABN1KHJ3</accession>
<evidence type="ECO:0000313" key="2">
    <source>
        <dbReference type="EMBL" id="GAA0767063.1"/>
    </source>
</evidence>
<dbReference type="Pfam" id="PF09860">
    <property type="entry name" value="DUF2087"/>
    <property type="match status" value="1"/>
</dbReference>
<keyword evidence="3" id="KW-1185">Reference proteome</keyword>
<sequence>MSNNRVDVKESKIKSVETANKHIENNRVVDVKSNEIFWNATMEDLKRGYIKQGDTIKCLICGKIFQLGKVYMIDEEFYESWKAAEIHIRNTHNSMLEYLLNMNGSFTGVSDVQREVLKLFAEGISDKEIASRLGVATSTIRNHRYKLREKEKQSKLYLVMMELLDESTNKKITKLDKGIICDAHKTATTLDYRFNITSEEKIQVIQNYINEDGSLKSYPSKEKKKIIVLEQIMRSFTIGKGYSEKEINRILSRVYEDYATVRRALIEYGFLSRSNDCKSYWVKE</sequence>
<dbReference type="InterPro" id="IPR000792">
    <property type="entry name" value="Tscrpt_reg_LuxR_C"/>
</dbReference>